<gene>
    <name evidence="2" type="ORF">ILUMI_19112</name>
</gene>
<dbReference type="AlphaFoldDB" id="A0A8K0CJY8"/>
<dbReference type="Proteomes" id="UP000801492">
    <property type="component" value="Unassembled WGS sequence"/>
</dbReference>
<proteinExistence type="predicted"/>
<dbReference type="OrthoDB" id="6768980at2759"/>
<evidence type="ECO:0000313" key="3">
    <source>
        <dbReference type="Proteomes" id="UP000801492"/>
    </source>
</evidence>
<dbReference type="EMBL" id="VTPC01085343">
    <property type="protein sequence ID" value="KAF2887061.1"/>
    <property type="molecule type" value="Genomic_DNA"/>
</dbReference>
<keyword evidence="3" id="KW-1185">Reference proteome</keyword>
<feature type="region of interest" description="Disordered" evidence="1">
    <location>
        <begin position="187"/>
        <end position="210"/>
    </location>
</feature>
<organism evidence="2 3">
    <name type="scientific">Ignelater luminosus</name>
    <name type="common">Cucubano</name>
    <name type="synonym">Pyrophorus luminosus</name>
    <dbReference type="NCBI Taxonomy" id="2038154"/>
    <lineage>
        <taxon>Eukaryota</taxon>
        <taxon>Metazoa</taxon>
        <taxon>Ecdysozoa</taxon>
        <taxon>Arthropoda</taxon>
        <taxon>Hexapoda</taxon>
        <taxon>Insecta</taxon>
        <taxon>Pterygota</taxon>
        <taxon>Neoptera</taxon>
        <taxon>Endopterygota</taxon>
        <taxon>Coleoptera</taxon>
        <taxon>Polyphaga</taxon>
        <taxon>Elateriformia</taxon>
        <taxon>Elateroidea</taxon>
        <taxon>Elateridae</taxon>
        <taxon>Agrypninae</taxon>
        <taxon>Pyrophorini</taxon>
        <taxon>Ignelater</taxon>
    </lineage>
</organism>
<accession>A0A8K0CJY8</accession>
<evidence type="ECO:0000313" key="2">
    <source>
        <dbReference type="EMBL" id="KAF2887061.1"/>
    </source>
</evidence>
<protein>
    <submittedName>
        <fullName evidence="2">Uncharacterized protein</fullName>
    </submittedName>
</protein>
<evidence type="ECO:0000256" key="1">
    <source>
        <dbReference type="SAM" id="MobiDB-lite"/>
    </source>
</evidence>
<feature type="non-terminal residue" evidence="2">
    <location>
        <position position="210"/>
    </location>
</feature>
<sequence length="210" mass="24133">MKALKKERKVKRSAFTKSVKNLEKLLAVEEKEWHSIKVTRELIKEYYTAVQVSEEKVYVALQEADADEKVLEEELDVKGDTNCRILKALAQFLGPVQKDTQRPGYRFKRQDFGLNPGYSTGQPEQLLRAWQRSPEYTGGRGKSNNDDPNQSPLEKRLESLLCFLKGEVEGEQRILLGSESFGLRSVVSNGGNKNSNRNRQRHMQKTFEQK</sequence>
<name>A0A8K0CJY8_IGNLU</name>
<reference evidence="2" key="1">
    <citation type="submission" date="2019-08" db="EMBL/GenBank/DDBJ databases">
        <title>The genome of the North American firefly Photinus pyralis.</title>
        <authorList>
            <consortium name="Photinus pyralis genome working group"/>
            <person name="Fallon T.R."/>
            <person name="Sander Lower S.E."/>
            <person name="Weng J.-K."/>
        </authorList>
    </citation>
    <scope>NUCLEOTIDE SEQUENCE</scope>
    <source>
        <strain evidence="2">TRF0915ILg1</strain>
        <tissue evidence="2">Whole body</tissue>
    </source>
</reference>
<comment type="caution">
    <text evidence="2">The sequence shown here is derived from an EMBL/GenBank/DDBJ whole genome shotgun (WGS) entry which is preliminary data.</text>
</comment>